<dbReference type="EMBL" id="DVGK01000143">
    <property type="protein sequence ID" value="HIR14730.1"/>
    <property type="molecule type" value="Genomic_DNA"/>
</dbReference>
<accession>A0A9D1D9V3</accession>
<evidence type="ECO:0000256" key="4">
    <source>
        <dbReference type="ARBA" id="ARBA00022801"/>
    </source>
</evidence>
<evidence type="ECO:0000256" key="1">
    <source>
        <dbReference type="ARBA" id="ARBA00004651"/>
    </source>
</evidence>
<keyword evidence="3 7" id="KW-0812">Transmembrane</keyword>
<evidence type="ECO:0000259" key="8">
    <source>
        <dbReference type="SMART" id="SM00014"/>
    </source>
</evidence>
<keyword evidence="5 7" id="KW-1133">Transmembrane helix</keyword>
<keyword evidence="2" id="KW-1003">Cell membrane</keyword>
<protein>
    <submittedName>
        <fullName evidence="9">Phosphatase PAP2 family protein</fullName>
    </submittedName>
</protein>
<evidence type="ECO:0000256" key="2">
    <source>
        <dbReference type="ARBA" id="ARBA00022475"/>
    </source>
</evidence>
<feature type="transmembrane region" description="Helical" evidence="7">
    <location>
        <begin position="56"/>
        <end position="76"/>
    </location>
</feature>
<sequence length="183" mass="20142">MEALQMAEGSILLWIQEFLRADWLTPVMLTITKLGNMGFIWVVLSLLFLCFRKTRWAGAAGLLAVFFSLVFNNFFLKNLFERIRPYEVIDGLTLLVEKASDFSFPSGHAGTSFAAATAFFWILRGKIGAAAYVLAFLIAFSRLYIGIHYPTDVLCGMLTGSLCGLAAGILINKVKSKLNAAGN</sequence>
<comment type="caution">
    <text evidence="9">The sequence shown here is derived from an EMBL/GenBank/DDBJ whole genome shotgun (WGS) entry which is preliminary data.</text>
</comment>
<gene>
    <name evidence="9" type="ORF">IAB31_12495</name>
</gene>
<feature type="transmembrane region" description="Helical" evidence="7">
    <location>
        <begin position="129"/>
        <end position="147"/>
    </location>
</feature>
<dbReference type="SUPFAM" id="SSF48317">
    <property type="entry name" value="Acid phosphatase/Vanadium-dependent haloperoxidase"/>
    <property type="match status" value="1"/>
</dbReference>
<organism evidence="9 10">
    <name type="scientific">Candidatus Choladousia intestinavium</name>
    <dbReference type="NCBI Taxonomy" id="2840727"/>
    <lineage>
        <taxon>Bacteria</taxon>
        <taxon>Bacillati</taxon>
        <taxon>Bacillota</taxon>
        <taxon>Clostridia</taxon>
        <taxon>Lachnospirales</taxon>
        <taxon>Lachnospiraceae</taxon>
        <taxon>Lachnospiraceae incertae sedis</taxon>
        <taxon>Candidatus Choladousia</taxon>
    </lineage>
</organism>
<feature type="transmembrane region" description="Helical" evidence="7">
    <location>
        <begin position="153"/>
        <end position="171"/>
    </location>
</feature>
<dbReference type="PANTHER" id="PTHR14969:SF62">
    <property type="entry name" value="DECAPRENYLPHOSPHORYL-5-PHOSPHORIBOSE PHOSPHATASE RV3807C-RELATED"/>
    <property type="match status" value="1"/>
</dbReference>
<dbReference type="Proteomes" id="UP000886757">
    <property type="component" value="Unassembled WGS sequence"/>
</dbReference>
<reference evidence="9" key="1">
    <citation type="submission" date="2020-10" db="EMBL/GenBank/DDBJ databases">
        <authorList>
            <person name="Gilroy R."/>
        </authorList>
    </citation>
    <scope>NUCLEOTIDE SEQUENCE</scope>
    <source>
        <strain evidence="9">ChiSjej4B22-8148</strain>
    </source>
</reference>
<evidence type="ECO:0000313" key="9">
    <source>
        <dbReference type="EMBL" id="HIR14730.1"/>
    </source>
</evidence>
<feature type="transmembrane region" description="Helical" evidence="7">
    <location>
        <begin position="23"/>
        <end position="49"/>
    </location>
</feature>
<feature type="transmembrane region" description="Helical" evidence="7">
    <location>
        <begin position="102"/>
        <end position="122"/>
    </location>
</feature>
<keyword evidence="6 7" id="KW-0472">Membrane</keyword>
<proteinExistence type="predicted"/>
<dbReference type="PANTHER" id="PTHR14969">
    <property type="entry name" value="SPHINGOSINE-1-PHOSPHATE PHOSPHOHYDROLASE"/>
    <property type="match status" value="1"/>
</dbReference>
<feature type="domain" description="Phosphatidic acid phosphatase type 2/haloperoxidase" evidence="8">
    <location>
        <begin position="59"/>
        <end position="168"/>
    </location>
</feature>
<dbReference type="AlphaFoldDB" id="A0A9D1D9V3"/>
<evidence type="ECO:0000256" key="5">
    <source>
        <dbReference type="ARBA" id="ARBA00022989"/>
    </source>
</evidence>
<reference evidence="9" key="2">
    <citation type="journal article" date="2021" name="PeerJ">
        <title>Extensive microbial diversity within the chicken gut microbiome revealed by metagenomics and culture.</title>
        <authorList>
            <person name="Gilroy R."/>
            <person name="Ravi A."/>
            <person name="Getino M."/>
            <person name="Pursley I."/>
            <person name="Horton D.L."/>
            <person name="Alikhan N.F."/>
            <person name="Baker D."/>
            <person name="Gharbi K."/>
            <person name="Hall N."/>
            <person name="Watson M."/>
            <person name="Adriaenssens E.M."/>
            <person name="Foster-Nyarko E."/>
            <person name="Jarju S."/>
            <person name="Secka A."/>
            <person name="Antonio M."/>
            <person name="Oren A."/>
            <person name="Chaudhuri R.R."/>
            <person name="La Ragione R."/>
            <person name="Hildebrand F."/>
            <person name="Pallen M.J."/>
        </authorList>
    </citation>
    <scope>NUCLEOTIDE SEQUENCE</scope>
    <source>
        <strain evidence="9">ChiSjej4B22-8148</strain>
    </source>
</reference>
<evidence type="ECO:0000256" key="7">
    <source>
        <dbReference type="SAM" id="Phobius"/>
    </source>
</evidence>
<evidence type="ECO:0000256" key="6">
    <source>
        <dbReference type="ARBA" id="ARBA00023136"/>
    </source>
</evidence>
<dbReference type="SMART" id="SM00014">
    <property type="entry name" value="acidPPc"/>
    <property type="match status" value="1"/>
</dbReference>
<keyword evidence="4" id="KW-0378">Hydrolase</keyword>
<dbReference type="GO" id="GO:0005886">
    <property type="term" value="C:plasma membrane"/>
    <property type="evidence" value="ECO:0007669"/>
    <property type="project" value="UniProtKB-SubCell"/>
</dbReference>
<comment type="subcellular location">
    <subcellularLocation>
        <location evidence="1">Cell membrane</location>
        <topology evidence="1">Multi-pass membrane protein</topology>
    </subcellularLocation>
</comment>
<dbReference type="InterPro" id="IPR000326">
    <property type="entry name" value="PAP2/HPO"/>
</dbReference>
<dbReference type="Gene3D" id="1.20.144.10">
    <property type="entry name" value="Phosphatidic acid phosphatase type 2/haloperoxidase"/>
    <property type="match status" value="2"/>
</dbReference>
<dbReference type="GO" id="GO:0016787">
    <property type="term" value="F:hydrolase activity"/>
    <property type="evidence" value="ECO:0007669"/>
    <property type="project" value="UniProtKB-KW"/>
</dbReference>
<evidence type="ECO:0000313" key="10">
    <source>
        <dbReference type="Proteomes" id="UP000886757"/>
    </source>
</evidence>
<dbReference type="InterPro" id="IPR036938">
    <property type="entry name" value="PAP2/HPO_sf"/>
</dbReference>
<dbReference type="Pfam" id="PF01569">
    <property type="entry name" value="PAP2"/>
    <property type="match status" value="1"/>
</dbReference>
<evidence type="ECO:0000256" key="3">
    <source>
        <dbReference type="ARBA" id="ARBA00022692"/>
    </source>
</evidence>
<name>A0A9D1D9V3_9FIRM</name>